<evidence type="ECO:0000313" key="7">
    <source>
        <dbReference type="Proteomes" id="UP001058273"/>
    </source>
</evidence>
<feature type="chain" id="PRO_5046643514" description="WxL domain-containing protein" evidence="4">
    <location>
        <begin position="26"/>
        <end position="1492"/>
    </location>
</feature>
<evidence type="ECO:0000259" key="5">
    <source>
        <dbReference type="Pfam" id="PF13731"/>
    </source>
</evidence>
<feature type="compositionally biased region" description="Low complexity" evidence="3">
    <location>
        <begin position="85"/>
        <end position="98"/>
    </location>
</feature>
<accession>A0ABY5NY44</accession>
<evidence type="ECO:0000313" key="6">
    <source>
        <dbReference type="EMBL" id="UUV98493.1"/>
    </source>
</evidence>
<feature type="compositionally biased region" description="Polar residues" evidence="3">
    <location>
        <begin position="105"/>
        <end position="117"/>
    </location>
</feature>
<dbReference type="SUPFAM" id="SSF52047">
    <property type="entry name" value="RNI-like"/>
    <property type="match status" value="1"/>
</dbReference>
<evidence type="ECO:0000256" key="3">
    <source>
        <dbReference type="SAM" id="MobiDB-lite"/>
    </source>
</evidence>
<evidence type="ECO:0000256" key="4">
    <source>
        <dbReference type="SAM" id="SignalP"/>
    </source>
</evidence>
<dbReference type="Gene3D" id="3.80.10.10">
    <property type="entry name" value="Ribonuclease Inhibitor"/>
    <property type="match status" value="3"/>
</dbReference>
<reference evidence="6" key="1">
    <citation type="submission" date="2022-08" db="EMBL/GenBank/DDBJ databases">
        <title>Genome sequence of Vagococcus luciliae DSM 112651.</title>
        <authorList>
            <person name="Juan G."/>
            <person name="Anja P."/>
            <person name="Rolf D."/>
            <person name="Kampfer P."/>
            <person name="Vilcinskas A."/>
        </authorList>
    </citation>
    <scope>NUCLEOTIDE SEQUENCE</scope>
    <source>
        <strain evidence="6">G314FT</strain>
    </source>
</reference>
<feature type="domain" description="WxL" evidence="5">
    <location>
        <begin position="1336"/>
        <end position="1490"/>
    </location>
</feature>
<dbReference type="InterPro" id="IPR011889">
    <property type="entry name" value="Liste_lipo_26"/>
</dbReference>
<evidence type="ECO:0000256" key="2">
    <source>
        <dbReference type="ARBA" id="ARBA00022737"/>
    </source>
</evidence>
<dbReference type="InterPro" id="IPR027994">
    <property type="entry name" value="WxL_dom"/>
</dbReference>
<dbReference type="EMBL" id="CP102451">
    <property type="protein sequence ID" value="UUV98493.1"/>
    <property type="molecule type" value="Genomic_DNA"/>
</dbReference>
<feature type="signal peptide" evidence="4">
    <location>
        <begin position="1"/>
        <end position="25"/>
    </location>
</feature>
<reference evidence="6" key="2">
    <citation type="submission" date="2022-08" db="EMBL/GenBank/DDBJ databases">
        <authorList>
            <person name="Poehlein A."/>
            <person name="Guzman J."/>
            <person name="Daniel R."/>
            <person name="Vilcinskas A."/>
        </authorList>
    </citation>
    <scope>NUCLEOTIDE SEQUENCE</scope>
    <source>
        <strain evidence="6">G314FT</strain>
    </source>
</reference>
<sequence>MKKKWSIFLTANLLSALVSPLMVHAVTPTTESEEILKNISQTSQTYASESIAQSDTIKQTLKNIQETYDTQKNTDDTSSTEETTDTTSTTLSEESTQPTEKEMTESNASNNTLQRVSARSAIQPRAARATQSGTWGSVSWNFNSSDGILTFTSGGTLGSYKQSPWKTGGKVNSEAIKKIVFTQTVKAPTNSQYLFSGDADSNNYLYYCESIEGIEKVDVSSVTNMYGMFSYMTSLSSLDLSSWNVSKVTDMQWMFEALFVNSKSEIRELNISSFVLRANRPDKDSMFKNANFNKITIGSTFDVHVTDTVDPGFLQNSHWYDESGKDVGSSIKVKPTFLDYVSSGHPGTYTTYKPEPVPEVVKWGTVPYQFDKNTGVLTFVDTGTFSEAKESPWNRSTTDKGYVSALDIKKIVFTKPVNAPVNSKDLFSRSSNDKNYLENLQSIEHLNYLNTSNVTSMDSFFSGLYNVKTLDLSNMDTRKVTTMHGMFYHNRSLTELNLNYSNFDTSNVTTMMEMFSNTRSLKTLNLNTATFKTTKVKKMNRMFEDMSNLTSLDITNFSTSNVQTMEGMFSGLSALPTLSINNFDTKNVNDISSMFYGMKSLKSLDVSNMNTSKVTNTSFTFASMTGINKLNLGNFDFTKVTNKDSMFLNDILKEITLPSTFSDTKNTTKLIDVPTDDTYNGNWVNINNKSKKLGQTKDFLVNEAGKAGTYVWGEKAEDVLKWGEVPYTFDEQTGKLTFVDGGTLGDYTVSPWNRTDGKAISASAVKTIEFTKSVKTPADSSYLFSDKGSHKLTQLNSFTGISNINTSNATDMSYMFSGMSGITNLDLSGFNTSSVTKMYAMFIDMAKLNKLTIASFDTSKVTNTAFMFSNCNALEEIQLPKFSNVTYAVSMFANMSALTKLDLSGFDFSKIAEGKKNSMFSNDTLKEITLPSTFSDTSNNTKLNPVPKKDGYNGQWQNSNGKLVGQTDKFLQNYNGITDAGTYTWGKYLTWGDVPYEFDESTGTLTFVDGGTLADYTKSPWNRTDGKAISTSAVKTIEFTKSVKSSKNSSYLFSSPVDSNLLNHVVDIKGLHHLDTANVIDMSSMFYGLRKLGNLDISTFNTSNVRDMNSMFYKDDNLTMLTFGDKFDTKNVTNMYRMFRNVELLTTLDLSSFDTSQVTNMSEMFSSMVNLKELNIKSFDTRNVQLMKNMFQTNESLEELDISSFNTSKVTSMYAMFDGVSTVSNLDVSNFDTSNVKDMTKMFSGMTKISSLSLSNFDFSSVSNKSKMFSGDTLHEITLPTTFSDPNNTTKLNDVPTTDGYNGNWVNIDNKNVNLGQTSDFLKNTAGKAGTYIWGRQSALHLVKVPDLYDFGSKNAVKDITQILKPQTTDKQSVEIRDDREKKDAWSLSVQASQLTSSNLNNLKQARYQFDITSTTDANLPINGIDYVNRQVVLPTDNSSQILYSVTDKNQSPTSYNTWINDMKLVVPESAGKPNEQYEGTITWSLDLTPKD</sequence>
<keyword evidence="1" id="KW-0433">Leucine-rich repeat</keyword>
<dbReference type="InterPro" id="IPR050836">
    <property type="entry name" value="SDS22/Internalin_LRR"/>
</dbReference>
<dbReference type="SUPFAM" id="SSF52058">
    <property type="entry name" value="L domain-like"/>
    <property type="match status" value="2"/>
</dbReference>
<gene>
    <name evidence="6" type="ORF">G314FT_06460</name>
</gene>
<name>A0ABY5NY44_9ENTE</name>
<keyword evidence="7" id="KW-1185">Reference proteome</keyword>
<dbReference type="Pfam" id="PF03382">
    <property type="entry name" value="DUF285"/>
    <property type="match status" value="5"/>
</dbReference>
<keyword evidence="4" id="KW-0732">Signal</keyword>
<dbReference type="InterPro" id="IPR032675">
    <property type="entry name" value="LRR_dom_sf"/>
</dbReference>
<organism evidence="6 7">
    <name type="scientific">Vagococcus luciliae</name>
    <dbReference type="NCBI Taxonomy" id="2920380"/>
    <lineage>
        <taxon>Bacteria</taxon>
        <taxon>Bacillati</taxon>
        <taxon>Bacillota</taxon>
        <taxon>Bacilli</taxon>
        <taxon>Lactobacillales</taxon>
        <taxon>Enterococcaceae</taxon>
        <taxon>Vagococcus</taxon>
    </lineage>
</organism>
<protein>
    <recommendedName>
        <fullName evidence="5">WxL domain-containing protein</fullName>
    </recommendedName>
</protein>
<dbReference type="Pfam" id="PF13731">
    <property type="entry name" value="WxL"/>
    <property type="match status" value="1"/>
</dbReference>
<dbReference type="PANTHER" id="PTHR46652">
    <property type="entry name" value="LEUCINE-RICH REPEAT AND IQ DOMAIN-CONTAINING PROTEIN 1-RELATED"/>
    <property type="match status" value="1"/>
</dbReference>
<dbReference type="NCBIfam" id="TIGR02167">
    <property type="entry name" value="Liste_lipo_26"/>
    <property type="match status" value="14"/>
</dbReference>
<dbReference type="Proteomes" id="UP001058273">
    <property type="component" value="Chromosome"/>
</dbReference>
<evidence type="ECO:0000256" key="1">
    <source>
        <dbReference type="ARBA" id="ARBA00022614"/>
    </source>
</evidence>
<feature type="region of interest" description="Disordered" evidence="3">
    <location>
        <begin position="68"/>
        <end position="128"/>
    </location>
</feature>
<dbReference type="RefSeq" id="WP_257702016.1">
    <property type="nucleotide sequence ID" value="NZ_CP102451.1"/>
</dbReference>
<dbReference type="PANTHER" id="PTHR46652:SF8">
    <property type="entry name" value="LEUCINE RICH REPEAT CONTAINING 23"/>
    <property type="match status" value="1"/>
</dbReference>
<keyword evidence="2" id="KW-0677">Repeat</keyword>
<dbReference type="InterPro" id="IPR005046">
    <property type="entry name" value="DUF285"/>
</dbReference>
<proteinExistence type="predicted"/>